<gene>
    <name evidence="2" type="ORF">A9B99_15765</name>
</gene>
<dbReference type="OrthoDB" id="6505050at2"/>
<evidence type="ECO:0000313" key="2">
    <source>
        <dbReference type="EMBL" id="OAT75321.1"/>
    </source>
</evidence>
<dbReference type="STRING" id="1691903.A9B99_15765"/>
<sequence length="98" mass="10681">MALKKPSQQASATRKYASDQDIEQLAERLAGKPYGSPGNSAPVTEAEDPLKRTTISLPASLLDKTEDTALRNKRSGRDPKSVSALIRDALAEYFKNHP</sequence>
<protein>
    <submittedName>
        <fullName evidence="2">Uncharacterized protein</fullName>
    </submittedName>
</protein>
<feature type="compositionally biased region" description="Polar residues" evidence="1">
    <location>
        <begin position="1"/>
        <end position="12"/>
    </location>
</feature>
<feature type="region of interest" description="Disordered" evidence="1">
    <location>
        <begin position="1"/>
        <end position="59"/>
    </location>
</feature>
<name>A0A1B7KZ41_9ENTR</name>
<reference evidence="3" key="1">
    <citation type="submission" date="2016-05" db="EMBL/GenBank/DDBJ databases">
        <authorList>
            <person name="Behera P."/>
            <person name="Vaishampayan P."/>
            <person name="Singh N."/>
            <person name="Raina V."/>
            <person name="Suar M."/>
            <person name="Pattnaik A."/>
            <person name="Rastogi G."/>
        </authorList>
    </citation>
    <scope>NUCLEOTIDE SEQUENCE [LARGE SCALE GENOMIC DNA]</scope>
    <source>
        <strain evidence="3">MP23</strain>
    </source>
</reference>
<dbReference type="AlphaFoldDB" id="A0A1B7KZ41"/>
<comment type="caution">
    <text evidence="2">The sequence shown here is derived from an EMBL/GenBank/DDBJ whole genome shotgun (WGS) entry which is preliminary data.</text>
</comment>
<dbReference type="RefSeq" id="WP_064600916.1">
    <property type="nucleotide sequence ID" value="NZ_CP134782.1"/>
</dbReference>
<keyword evidence="3" id="KW-1185">Reference proteome</keyword>
<accession>A0A1B7KZ41</accession>
<evidence type="ECO:0000256" key="1">
    <source>
        <dbReference type="SAM" id="MobiDB-lite"/>
    </source>
</evidence>
<evidence type="ECO:0000313" key="3">
    <source>
        <dbReference type="Proteomes" id="UP000078225"/>
    </source>
</evidence>
<proteinExistence type="predicted"/>
<dbReference type="EMBL" id="LYRP01000048">
    <property type="protein sequence ID" value="OAT75321.1"/>
    <property type="molecule type" value="Genomic_DNA"/>
</dbReference>
<organism evidence="2 3">
    <name type="scientific">Mangrovibacter phragmitis</name>
    <dbReference type="NCBI Taxonomy" id="1691903"/>
    <lineage>
        <taxon>Bacteria</taxon>
        <taxon>Pseudomonadati</taxon>
        <taxon>Pseudomonadota</taxon>
        <taxon>Gammaproteobacteria</taxon>
        <taxon>Enterobacterales</taxon>
        <taxon>Enterobacteriaceae</taxon>
        <taxon>Mangrovibacter</taxon>
    </lineage>
</organism>
<dbReference type="Proteomes" id="UP000078225">
    <property type="component" value="Unassembled WGS sequence"/>
</dbReference>